<keyword evidence="1" id="KW-0732">Signal</keyword>
<evidence type="ECO:0000259" key="3">
    <source>
        <dbReference type="Pfam" id="PF13739"/>
    </source>
</evidence>
<keyword evidence="5" id="KW-1185">Reference proteome</keyword>
<evidence type="ECO:0000313" key="4">
    <source>
        <dbReference type="EMBL" id="NNV54580.1"/>
    </source>
</evidence>
<evidence type="ECO:0000313" key="5">
    <source>
        <dbReference type="Proteomes" id="UP000598971"/>
    </source>
</evidence>
<sequence>MRKFWLFSIACMALLMACEQGNQQNEGANIVLIDTLPFTYTMVEKTEQNAEVKDSMDLYTASISYPVVSGGALADSINALLQKTAFNNFSSAQQQVDSFVTTTAESHTSASFNGWYYSADVKILYNTPLLLSMEMQISEFTGGAHGSNVSLLYTLNNNGKQLQWADLLETNALPLLMRVNDSIMRKEQDMAAGATYQDAGFLLETDSLPLPQFYALTKDGLLMHYNQYEVTPYAMGLISYTIPYNQLSGILQKSWMP</sequence>
<dbReference type="Proteomes" id="UP000598971">
    <property type="component" value="Unassembled WGS sequence"/>
</dbReference>
<dbReference type="Gene3D" id="3.30.565.40">
    <property type="entry name" value="Fervidobacterium nodosum Rt17-B1 like"/>
    <property type="match status" value="1"/>
</dbReference>
<comment type="caution">
    <text evidence="4">The sequence shown here is derived from an EMBL/GenBank/DDBJ whole genome shotgun (WGS) entry which is preliminary data.</text>
</comment>
<dbReference type="InterPro" id="IPR021729">
    <property type="entry name" value="DUF3298"/>
</dbReference>
<dbReference type="Pfam" id="PF13739">
    <property type="entry name" value="PdaC"/>
    <property type="match status" value="1"/>
</dbReference>
<dbReference type="InterPro" id="IPR037126">
    <property type="entry name" value="PdaC/RsiV-like_sf"/>
</dbReference>
<feature type="signal peptide" evidence="1">
    <location>
        <begin position="1"/>
        <end position="17"/>
    </location>
</feature>
<evidence type="ECO:0000256" key="1">
    <source>
        <dbReference type="SAM" id="SignalP"/>
    </source>
</evidence>
<reference evidence="4" key="1">
    <citation type="submission" date="2019-10" db="EMBL/GenBank/DDBJ databases">
        <title>Draft genome sequence of Panacibacter sp. KCS-6.</title>
        <authorList>
            <person name="Yim K.J."/>
        </authorList>
    </citation>
    <scope>NUCLEOTIDE SEQUENCE</scope>
    <source>
        <strain evidence="4">KCS-6</strain>
    </source>
</reference>
<dbReference type="PROSITE" id="PS51257">
    <property type="entry name" value="PROKAR_LIPOPROTEIN"/>
    <property type="match status" value="1"/>
</dbReference>
<dbReference type="Pfam" id="PF11738">
    <property type="entry name" value="DUF3298"/>
    <property type="match status" value="1"/>
</dbReference>
<dbReference type="AlphaFoldDB" id="A0A8J8FBB3"/>
<gene>
    <name evidence="4" type="ORF">GD597_03840</name>
</gene>
<dbReference type="EMBL" id="WHPF01000002">
    <property type="protein sequence ID" value="NNV54580.1"/>
    <property type="molecule type" value="Genomic_DNA"/>
</dbReference>
<dbReference type="Gene3D" id="3.90.640.20">
    <property type="entry name" value="Heat-shock cognate protein, ATPase"/>
    <property type="match status" value="1"/>
</dbReference>
<feature type="domain" description="DUF3298" evidence="2">
    <location>
        <begin position="198"/>
        <end position="245"/>
    </location>
</feature>
<name>A0A8J8FBB3_9BACT</name>
<dbReference type="RefSeq" id="WP_171606497.1">
    <property type="nucleotide sequence ID" value="NZ_WHPF01000002.1"/>
</dbReference>
<feature type="chain" id="PRO_5035306575" evidence="1">
    <location>
        <begin position="18"/>
        <end position="257"/>
    </location>
</feature>
<accession>A0A8J8FBB3</accession>
<dbReference type="InterPro" id="IPR025303">
    <property type="entry name" value="PdaC"/>
</dbReference>
<proteinExistence type="predicted"/>
<protein>
    <submittedName>
        <fullName evidence="4">DUF4163 domain-containing protein</fullName>
    </submittedName>
</protein>
<feature type="domain" description="Deacetylase PdaC" evidence="3">
    <location>
        <begin position="54"/>
        <end position="147"/>
    </location>
</feature>
<organism evidence="4 5">
    <name type="scientific">Limnovirga soli</name>
    <dbReference type="NCBI Taxonomy" id="2656915"/>
    <lineage>
        <taxon>Bacteria</taxon>
        <taxon>Pseudomonadati</taxon>
        <taxon>Bacteroidota</taxon>
        <taxon>Chitinophagia</taxon>
        <taxon>Chitinophagales</taxon>
        <taxon>Chitinophagaceae</taxon>
        <taxon>Limnovirga</taxon>
    </lineage>
</organism>
<evidence type="ECO:0000259" key="2">
    <source>
        <dbReference type="Pfam" id="PF11738"/>
    </source>
</evidence>